<evidence type="ECO:0000256" key="2">
    <source>
        <dbReference type="ARBA" id="ARBA00022448"/>
    </source>
</evidence>
<dbReference type="AlphaFoldDB" id="A9H2R6"/>
<dbReference type="InterPro" id="IPR035906">
    <property type="entry name" value="MetI-like_sf"/>
</dbReference>
<dbReference type="Proteomes" id="UP000001176">
    <property type="component" value="Chromosome"/>
</dbReference>
<keyword evidence="3" id="KW-1003">Cell membrane</keyword>
<evidence type="ECO:0000256" key="6">
    <source>
        <dbReference type="ARBA" id="ARBA00023136"/>
    </source>
</evidence>
<feature type="domain" description="ABC transmembrane type-1" evidence="8">
    <location>
        <begin position="108"/>
        <end position="309"/>
    </location>
</feature>
<feature type="transmembrane region" description="Helical" evidence="7">
    <location>
        <begin position="186"/>
        <end position="206"/>
    </location>
</feature>
<keyword evidence="10" id="KW-1185">Reference proteome</keyword>
<keyword evidence="6 7" id="KW-0472">Membrane</keyword>
<dbReference type="SUPFAM" id="SSF161098">
    <property type="entry name" value="MetI-like"/>
    <property type="match status" value="1"/>
</dbReference>
<feature type="transmembrane region" description="Helical" evidence="7">
    <location>
        <begin position="156"/>
        <end position="174"/>
    </location>
</feature>
<comment type="subcellular location">
    <subcellularLocation>
        <location evidence="1 7">Cell membrane</location>
        <topology evidence="1 7">Multi-pass membrane protein</topology>
    </subcellularLocation>
</comment>
<keyword evidence="5 7" id="KW-1133">Transmembrane helix</keyword>
<dbReference type="PANTHER" id="PTHR43163">
    <property type="entry name" value="DIPEPTIDE TRANSPORT SYSTEM PERMEASE PROTEIN DPPB-RELATED"/>
    <property type="match status" value="1"/>
</dbReference>
<evidence type="ECO:0000313" key="10">
    <source>
        <dbReference type="Proteomes" id="UP000001176"/>
    </source>
</evidence>
<feature type="transmembrane region" description="Helical" evidence="7">
    <location>
        <begin position="240"/>
        <end position="266"/>
    </location>
</feature>
<dbReference type="Pfam" id="PF00528">
    <property type="entry name" value="BPD_transp_1"/>
    <property type="match status" value="1"/>
</dbReference>
<dbReference type="PANTHER" id="PTHR43163:SF6">
    <property type="entry name" value="DIPEPTIDE TRANSPORT SYSTEM PERMEASE PROTEIN DPPB-RELATED"/>
    <property type="match status" value="1"/>
</dbReference>
<evidence type="ECO:0000256" key="3">
    <source>
        <dbReference type="ARBA" id="ARBA00022475"/>
    </source>
</evidence>
<dbReference type="CDD" id="cd06261">
    <property type="entry name" value="TM_PBP2"/>
    <property type="match status" value="1"/>
</dbReference>
<feature type="transmembrane region" description="Helical" evidence="7">
    <location>
        <begin position="286"/>
        <end position="309"/>
    </location>
</feature>
<evidence type="ECO:0000256" key="4">
    <source>
        <dbReference type="ARBA" id="ARBA00022692"/>
    </source>
</evidence>
<protein>
    <submittedName>
        <fullName evidence="9">Putative inner membrane ABC transporter permease protein</fullName>
    </submittedName>
</protein>
<accession>A9H2R6</accession>
<keyword evidence="4 7" id="KW-0812">Transmembrane</keyword>
<evidence type="ECO:0000313" key="9">
    <source>
        <dbReference type="EMBL" id="CAP54191.1"/>
    </source>
</evidence>
<dbReference type="EMBL" id="AM889285">
    <property type="protein sequence ID" value="CAP54191.1"/>
    <property type="molecule type" value="Genomic_DNA"/>
</dbReference>
<comment type="similarity">
    <text evidence="7">Belongs to the binding-protein-dependent transport system permease family.</text>
</comment>
<sequence>MAWSGLVGGGMAARLAGRVGHALLVLWGAFTLTFILLQVLPGDAVMIRFMDPELGLSPAQIDAIRLSYGVGTSPLAQYVHTLGQMLRGNFGYSVQLGVPVASLLENALPVTLRLAVCGFVAAVLWTFAVAVAANLLPWAWMRRLARAVPGLWGAMPLYWSGILVIQVVSFRLHLIPVIGVGPWKGMILPALAVSLPIAAPLAQILLRHIDEAGALPFATVARAKGASLAWVFWRHIVPNAILPFLTMGGLVFGELLAGAVVTETIFGLDGIGQLTRQAVAGQDLAVLQAVVMISAAAYVSINLVVDLLYPVLNPTLRHRTRAP</sequence>
<organism evidence="9 10">
    <name type="scientific">Gluconacetobacter diazotrophicus (strain ATCC 49037 / DSM 5601 / CCUG 37298 / CIP 103539 / LMG 7603 / PAl5)</name>
    <dbReference type="NCBI Taxonomy" id="272568"/>
    <lineage>
        <taxon>Bacteria</taxon>
        <taxon>Pseudomonadati</taxon>
        <taxon>Pseudomonadota</taxon>
        <taxon>Alphaproteobacteria</taxon>
        <taxon>Acetobacterales</taxon>
        <taxon>Acetobacteraceae</taxon>
        <taxon>Gluconacetobacter</taxon>
    </lineage>
</organism>
<proteinExistence type="inferred from homology"/>
<gene>
    <name evidence="9" type="ordered locus">GDI0248</name>
</gene>
<dbReference type="InterPro" id="IPR000515">
    <property type="entry name" value="MetI-like"/>
</dbReference>
<keyword evidence="2 7" id="KW-0813">Transport</keyword>
<name>A9H2R6_GLUDA</name>
<evidence type="ECO:0000256" key="7">
    <source>
        <dbReference type="RuleBase" id="RU363032"/>
    </source>
</evidence>
<evidence type="ECO:0000256" key="1">
    <source>
        <dbReference type="ARBA" id="ARBA00004651"/>
    </source>
</evidence>
<dbReference type="PROSITE" id="PS50928">
    <property type="entry name" value="ABC_TM1"/>
    <property type="match status" value="1"/>
</dbReference>
<evidence type="ECO:0000256" key="5">
    <source>
        <dbReference type="ARBA" id="ARBA00022989"/>
    </source>
</evidence>
<reference evidence="9 10" key="1">
    <citation type="journal article" date="2009" name="BMC Genomics">
        <title>Complete genome sequence of the sugarcane nitrogen-fixing endophyte Gluconacetobacter diazotrophicus Pal5.</title>
        <authorList>
            <person name="Bertalan M."/>
            <person name="Albano R."/>
            <person name="Padua V."/>
            <person name="Rouws L."/>
            <person name="Rojas C."/>
            <person name="Hemerly A."/>
            <person name="Teixeira K."/>
            <person name="Schwab S."/>
            <person name="Araujo J."/>
            <person name="Oliveira A."/>
            <person name="Franca L."/>
            <person name="Magalhaes V."/>
            <person name="Alqueres S."/>
            <person name="Cardoso A."/>
            <person name="Almeida W."/>
            <person name="Loureiro M.M."/>
            <person name="Nogueira E."/>
            <person name="Cidade D."/>
            <person name="Oliveira D."/>
            <person name="Simao T."/>
            <person name="Macedo J."/>
            <person name="Valadao A."/>
            <person name="Dreschsel M."/>
            <person name="Freitas F."/>
            <person name="Vidal M."/>
            <person name="Guedes H."/>
            <person name="Rodrigues E."/>
            <person name="Meneses C."/>
            <person name="Brioso P."/>
            <person name="Pozzer L."/>
            <person name="Figueiredo D."/>
            <person name="Montano H."/>
            <person name="Junior J."/>
            <person name="Filho G."/>
            <person name="Flores V."/>
            <person name="Ferreira B."/>
            <person name="Branco A."/>
            <person name="Gonzalez P."/>
            <person name="Guillobel H."/>
            <person name="Lemos M."/>
            <person name="Seibel L."/>
            <person name="Macedo J."/>
            <person name="Alves-Ferreira M."/>
            <person name="Sachetto-Martins G."/>
            <person name="Coelho A."/>
            <person name="Santos E."/>
            <person name="Amaral G."/>
            <person name="Neves A."/>
            <person name="Pacheco A.B."/>
            <person name="Carvalho D."/>
            <person name="Lery L."/>
            <person name="Bisch P."/>
            <person name="Rossle S.C."/>
            <person name="Urmenyi T."/>
            <person name="Kruger W.V."/>
            <person name="Martins O."/>
            <person name="Baldani J.I."/>
            <person name="Ferreira P.C."/>
        </authorList>
    </citation>
    <scope>NUCLEOTIDE SEQUENCE [LARGE SCALE GENOMIC DNA]</scope>
    <source>
        <strain evidence="10">ATCC 49037 / DSM 5601 / CCUG 37298 / CIP 103539 / LMG 7603 / PAl5</strain>
    </source>
</reference>
<feature type="transmembrane region" description="Helical" evidence="7">
    <location>
        <begin position="114"/>
        <end position="136"/>
    </location>
</feature>
<dbReference type="KEGG" id="gdi:GDI0248"/>
<feature type="transmembrane region" description="Helical" evidence="7">
    <location>
        <begin position="20"/>
        <end position="40"/>
    </location>
</feature>
<dbReference type="Gene3D" id="1.10.3720.10">
    <property type="entry name" value="MetI-like"/>
    <property type="match status" value="1"/>
</dbReference>
<dbReference type="GO" id="GO:0055085">
    <property type="term" value="P:transmembrane transport"/>
    <property type="evidence" value="ECO:0007669"/>
    <property type="project" value="InterPro"/>
</dbReference>
<dbReference type="GO" id="GO:0005886">
    <property type="term" value="C:plasma membrane"/>
    <property type="evidence" value="ECO:0007669"/>
    <property type="project" value="UniProtKB-SubCell"/>
</dbReference>
<evidence type="ECO:0000259" key="8">
    <source>
        <dbReference type="PROSITE" id="PS50928"/>
    </source>
</evidence>